<dbReference type="AlphaFoldDB" id="A0A9W9KCB3"/>
<evidence type="ECO:0000313" key="3">
    <source>
        <dbReference type="EMBL" id="KAJ5101160.1"/>
    </source>
</evidence>
<dbReference type="OrthoDB" id="64915at2759"/>
<evidence type="ECO:0000313" key="4">
    <source>
        <dbReference type="Proteomes" id="UP001149165"/>
    </source>
</evidence>
<comment type="caution">
    <text evidence="3">The sequence shown here is derived from an EMBL/GenBank/DDBJ whole genome shotgun (WGS) entry which is preliminary data.</text>
</comment>
<accession>A0A9W9KCB3</accession>
<dbReference type="InterPro" id="IPR051317">
    <property type="entry name" value="Gfo/Idh/MocA_oxidoreduct"/>
</dbReference>
<dbReference type="PANTHER" id="PTHR43708">
    <property type="entry name" value="CONSERVED EXPRESSED OXIDOREDUCTASE (EUROFUNG)"/>
    <property type="match status" value="1"/>
</dbReference>
<evidence type="ECO:0000259" key="2">
    <source>
        <dbReference type="Pfam" id="PF22685"/>
    </source>
</evidence>
<evidence type="ECO:0000259" key="1">
    <source>
        <dbReference type="Pfam" id="PF01408"/>
    </source>
</evidence>
<dbReference type="Pfam" id="PF01408">
    <property type="entry name" value="GFO_IDH_MocA"/>
    <property type="match status" value="1"/>
</dbReference>
<reference evidence="3" key="2">
    <citation type="journal article" date="2023" name="IMA Fungus">
        <title>Comparative genomic study of the Penicillium genus elucidates a diverse pangenome and 15 lateral gene transfer events.</title>
        <authorList>
            <person name="Petersen C."/>
            <person name="Sorensen T."/>
            <person name="Nielsen M.R."/>
            <person name="Sondergaard T.E."/>
            <person name="Sorensen J.L."/>
            <person name="Fitzpatrick D.A."/>
            <person name="Frisvad J.C."/>
            <person name="Nielsen K.L."/>
        </authorList>
    </citation>
    <scope>NUCLEOTIDE SEQUENCE</scope>
    <source>
        <strain evidence="3">IBT 30069</strain>
    </source>
</reference>
<dbReference type="EMBL" id="JAPQKH010000004">
    <property type="protein sequence ID" value="KAJ5101160.1"/>
    <property type="molecule type" value="Genomic_DNA"/>
</dbReference>
<name>A0A9W9KCB3_9EURO</name>
<reference evidence="3" key="1">
    <citation type="submission" date="2022-11" db="EMBL/GenBank/DDBJ databases">
        <authorList>
            <person name="Petersen C."/>
        </authorList>
    </citation>
    <scope>NUCLEOTIDE SEQUENCE</scope>
    <source>
        <strain evidence="3">IBT 30069</strain>
    </source>
</reference>
<dbReference type="InterPro" id="IPR000683">
    <property type="entry name" value="Gfo/Idh/MocA-like_OxRdtase_N"/>
</dbReference>
<dbReference type="GO" id="GO:0000166">
    <property type="term" value="F:nucleotide binding"/>
    <property type="evidence" value="ECO:0007669"/>
    <property type="project" value="InterPro"/>
</dbReference>
<dbReference type="SUPFAM" id="SSF51735">
    <property type="entry name" value="NAD(P)-binding Rossmann-fold domains"/>
    <property type="match status" value="1"/>
</dbReference>
<proteinExistence type="predicted"/>
<sequence length="380" mass="40410">MSSPRRTAVIGLSSTATTNWASAAHLPSLTSPTGGKHFKITALCNSSTSAASSAISTYNLDTKAVAAYGDPASLAADPNVDLVLCNTRVDKHSETVLPSLLAGKDVYIEWPIASNKAQIDEVIAAAAQGGGRVAVGLQGRFAPPVVRVKELLTSGRIGKLLSSEVRAFGGTRDREILPVGLKYFAEKSVGGNPITIGFGHVIDFIQSVVGDIIPGTDNVKLQIQRPDIRVRDPQTNAIIDTIQSDVPDLLTLQGSLPESPSVKANASLIAYFLRGQPYPGDSSLSWTLTGETGSIRLTSPSGISLQADAYADPVTIAVHQFDTDEVENISWDWAERQKEVPVRARSVQHSLISLANGDETGYVSLENAARRAEQIEGWLD</sequence>
<dbReference type="Proteomes" id="UP001149165">
    <property type="component" value="Unassembled WGS sequence"/>
</dbReference>
<evidence type="ECO:0008006" key="5">
    <source>
        <dbReference type="Google" id="ProtNLM"/>
    </source>
</evidence>
<dbReference type="Gene3D" id="3.30.360.10">
    <property type="entry name" value="Dihydrodipicolinate Reductase, domain 2"/>
    <property type="match status" value="1"/>
</dbReference>
<gene>
    <name evidence="3" type="ORF">N7456_007212</name>
</gene>
<dbReference type="PANTHER" id="PTHR43708:SF1">
    <property type="entry name" value="GALACTOSE_LACTOSE METABOLISM REGULATORY PROTEIN GAL80"/>
    <property type="match status" value="1"/>
</dbReference>
<protein>
    <recommendedName>
        <fullName evidence="5">Gfo/Idh/MocA-like oxidoreductase N-terminal domain-containing protein</fullName>
    </recommendedName>
</protein>
<dbReference type="SUPFAM" id="SSF55347">
    <property type="entry name" value="Glyceraldehyde-3-phosphate dehydrogenase-like, C-terminal domain"/>
    <property type="match status" value="1"/>
</dbReference>
<dbReference type="Pfam" id="PF22685">
    <property type="entry name" value="Gal80p_C-like"/>
    <property type="match status" value="1"/>
</dbReference>
<organism evidence="3 4">
    <name type="scientific">Penicillium angulare</name>
    <dbReference type="NCBI Taxonomy" id="116970"/>
    <lineage>
        <taxon>Eukaryota</taxon>
        <taxon>Fungi</taxon>
        <taxon>Dikarya</taxon>
        <taxon>Ascomycota</taxon>
        <taxon>Pezizomycotina</taxon>
        <taxon>Eurotiomycetes</taxon>
        <taxon>Eurotiomycetidae</taxon>
        <taxon>Eurotiales</taxon>
        <taxon>Aspergillaceae</taxon>
        <taxon>Penicillium</taxon>
    </lineage>
</organism>
<dbReference type="InterPro" id="IPR036291">
    <property type="entry name" value="NAD(P)-bd_dom_sf"/>
</dbReference>
<feature type="domain" description="Gfo/Idh/MocA-like oxidoreductase N-terminal" evidence="1">
    <location>
        <begin position="6"/>
        <end position="136"/>
    </location>
</feature>
<dbReference type="InterPro" id="IPR055080">
    <property type="entry name" value="Gal80p-like_C"/>
</dbReference>
<feature type="domain" description="Gal80p-like C-terminal" evidence="2">
    <location>
        <begin position="143"/>
        <end position="299"/>
    </location>
</feature>
<dbReference type="Gene3D" id="3.40.50.720">
    <property type="entry name" value="NAD(P)-binding Rossmann-like Domain"/>
    <property type="match status" value="1"/>
</dbReference>
<keyword evidence="4" id="KW-1185">Reference proteome</keyword>